<accession>A0A0N0XEB4</accession>
<dbReference type="Proteomes" id="UP000037891">
    <property type="component" value="Unassembled WGS sequence"/>
</dbReference>
<gene>
    <name evidence="1" type="ORF">ABJ99_1048</name>
</gene>
<comment type="caution">
    <text evidence="1">The sequence shown here is derived from an EMBL/GenBank/DDBJ whole genome shotgun (WGS) entry which is preliminary data.</text>
</comment>
<evidence type="ECO:0000313" key="1">
    <source>
        <dbReference type="EMBL" id="KPC36375.1"/>
    </source>
</evidence>
<name>A0A0N0XEB4_PSESX</name>
<evidence type="ECO:0000313" key="2">
    <source>
        <dbReference type="Proteomes" id="UP000037891"/>
    </source>
</evidence>
<dbReference type="AlphaFoldDB" id="A0A0N0XEB4"/>
<protein>
    <submittedName>
        <fullName evidence="1">Uncharacterized protein</fullName>
    </submittedName>
</protein>
<organism evidence="1 2">
    <name type="scientific">Pseudomonas syringae pv. cilantro</name>
    <dbReference type="NCBI Taxonomy" id="81035"/>
    <lineage>
        <taxon>Bacteria</taxon>
        <taxon>Pseudomonadati</taxon>
        <taxon>Pseudomonadota</taxon>
        <taxon>Gammaproteobacteria</taxon>
        <taxon>Pseudomonadales</taxon>
        <taxon>Pseudomonadaceae</taxon>
        <taxon>Pseudomonas</taxon>
        <taxon>Pseudomonas syringae</taxon>
    </lineage>
</organism>
<dbReference type="EMBL" id="LGLN01000008">
    <property type="protein sequence ID" value="KPC36375.1"/>
    <property type="molecule type" value="Genomic_DNA"/>
</dbReference>
<sequence length="43" mass="4827">MGQSVILPLLLAMTLMPGKFKTAQVLKVIIYACRNSLRHPYPL</sequence>
<reference evidence="1 2" key="1">
    <citation type="submission" date="2015-07" db="EMBL/GenBank/DDBJ databases">
        <authorList>
            <person name="Noorani M."/>
        </authorList>
    </citation>
    <scope>NUCLEOTIDE SEQUENCE [LARGE SCALE GENOMIC DNA]</scope>
    <source>
        <strain evidence="1 2">0788_9</strain>
    </source>
</reference>
<proteinExistence type="predicted"/>
<reference evidence="1 2" key="2">
    <citation type="submission" date="2015-10" db="EMBL/GenBank/DDBJ databases">
        <title>Comparative genomics and high-throughput reverse genetic screens identify a new phytobacterial MAMP and an Arabidopsis receptor required for immune elicitation.</title>
        <authorList>
            <person name="Mott G.A."/>
            <person name="Thakur S."/>
            <person name="Wang P.W."/>
            <person name="Desveaux D."/>
            <person name="Guttman D.S."/>
        </authorList>
    </citation>
    <scope>NUCLEOTIDE SEQUENCE [LARGE SCALE GENOMIC DNA]</scope>
    <source>
        <strain evidence="1 2">0788_9</strain>
    </source>
</reference>